<dbReference type="PANTHER" id="PTHR43289:SF6">
    <property type="entry name" value="SERINE_THREONINE-PROTEIN KINASE NEKL-3"/>
    <property type="match status" value="1"/>
</dbReference>
<dbReference type="InterPro" id="IPR008271">
    <property type="entry name" value="Ser/Thr_kinase_AS"/>
</dbReference>
<dbReference type="Gene3D" id="1.10.510.10">
    <property type="entry name" value="Transferase(Phosphotransferase) domain 1"/>
    <property type="match status" value="1"/>
</dbReference>
<keyword evidence="9" id="KW-0812">Transmembrane</keyword>
<evidence type="ECO:0000256" key="4">
    <source>
        <dbReference type="ARBA" id="ARBA00022741"/>
    </source>
</evidence>
<keyword evidence="9" id="KW-1133">Transmembrane helix</keyword>
<feature type="compositionally biased region" description="Low complexity" evidence="8">
    <location>
        <begin position="405"/>
        <end position="416"/>
    </location>
</feature>
<evidence type="ECO:0000256" key="9">
    <source>
        <dbReference type="SAM" id="Phobius"/>
    </source>
</evidence>
<dbReference type="PROSITE" id="PS50011">
    <property type="entry name" value="PROTEIN_KINASE_DOM"/>
    <property type="match status" value="1"/>
</dbReference>
<feature type="binding site" evidence="7">
    <location>
        <position position="40"/>
    </location>
    <ligand>
        <name>ATP</name>
        <dbReference type="ChEBI" id="CHEBI:30616"/>
    </ligand>
</feature>
<dbReference type="InterPro" id="IPR011009">
    <property type="entry name" value="Kinase-like_dom_sf"/>
</dbReference>
<dbReference type="PANTHER" id="PTHR43289">
    <property type="entry name" value="MITOGEN-ACTIVATED PROTEIN KINASE KINASE KINASE 20-RELATED"/>
    <property type="match status" value="1"/>
</dbReference>
<feature type="domain" description="Protein kinase" evidence="10">
    <location>
        <begin position="11"/>
        <end position="275"/>
    </location>
</feature>
<dbReference type="InterPro" id="IPR000719">
    <property type="entry name" value="Prot_kinase_dom"/>
</dbReference>
<dbReference type="SUPFAM" id="SSF56112">
    <property type="entry name" value="Protein kinase-like (PK-like)"/>
    <property type="match status" value="1"/>
</dbReference>
<keyword evidence="9" id="KW-0472">Membrane</keyword>
<keyword evidence="6 7" id="KW-0067">ATP-binding</keyword>
<gene>
    <name evidence="11" type="primary">pknF_3</name>
    <name evidence="11" type="ORF">NCTC1935_02951</name>
</gene>
<dbReference type="GO" id="GO:0004674">
    <property type="term" value="F:protein serine/threonine kinase activity"/>
    <property type="evidence" value="ECO:0007669"/>
    <property type="project" value="UniProtKB-KW"/>
</dbReference>
<feature type="compositionally biased region" description="Low complexity" evidence="8">
    <location>
        <begin position="363"/>
        <end position="373"/>
    </location>
</feature>
<feature type="region of interest" description="Disordered" evidence="8">
    <location>
        <begin position="309"/>
        <end position="726"/>
    </location>
</feature>
<protein>
    <recommendedName>
        <fullName evidence="1">non-specific serine/threonine protein kinase</fullName>
        <ecNumber evidence="1">2.7.11.1</ecNumber>
    </recommendedName>
</protein>
<sequence length="948" mass="95555">MLERGEVFAGFTVERLLGQGGMGSVYLARHPRLGKLTALKLLNPELFTDRQVRARFDREADLAAQLDHPGIVAVYDRGSENHQLWISMQYVDGVDAASVNPLTLPPERAVQIIEGVADALDYAHGRGVLHRDVKPGNILLARASAGQGERVFLSDFGIARLREDTTHLTQTGMFTATLAYASPEQMTGAPLGNRSDQYSLACALYWLLVGVGPFDAANPADIIHGHLNLAPVPVSVRRPGLNPALDAVLAAGLAKHPDHRYRTCTEFATAARKALTATGAPPLPTPYPPGHPYPGAQAFPAPGGVPVGHAPAAPGGHAVPPGGVPAGPGGAGGFPPGGAPMPVPGAAGPLPPGAAPAGPAPGVPGQLASGVPAQPAPGVPGQLASGVPAQPEPGVPAQPAPPASGQPALGVSGQPVPGVPAPPVPGAPVQPTPGDPSRSAPLAADQHEPAAPAQPAPGVPGEVGPEISAQLAPGGPAQPAPTPTGDPVGQQGGAGPVPPGAGGPDAAPPAPASMPAPAPAPDSSPGAASGTAVPSPADARPAQGDSSIPSDTDVARSETVPHHEVRGGPPREPADEAQPGSAEPASADADGPARVSLHKDVTPDIGGTEQDSDGVEREEIVSPAQPAASAAPSSDPALGAPASPSAADAADSAGGARSPHEDDPPAGPRDDDHGGERDAARTEVLAEAVRRPRPAGWQAPGAGAPLPPGGFSGPPPYPPPAHPPRPRSAWRWVAPVVLGVVAVLVLAVGAVAVLLLSGEPDTESAADSAQPPGPTRSMSGDPFAQSRRAFPGLLPQGTETEGPGYGDTTCIALRRGQNLRIDDEILAGGPWLVAWECRAGAGSADGVDYTILHYDSSATARDTIEDLPTAVGLTGRKDGVPYTQHAWVDRDSRQSLDYTAKLVVAFPTDATRAPYLLYASHHGASRHPMATLPSADEELGAWWASAPL</sequence>
<keyword evidence="2" id="KW-0723">Serine/threonine-protein kinase</keyword>
<feature type="compositionally biased region" description="Low complexity" evidence="8">
    <location>
        <begin position="459"/>
        <end position="475"/>
    </location>
</feature>
<evidence type="ECO:0000256" key="1">
    <source>
        <dbReference type="ARBA" id="ARBA00012513"/>
    </source>
</evidence>
<dbReference type="Gene3D" id="3.30.200.20">
    <property type="entry name" value="Phosphorylase Kinase, domain 1"/>
    <property type="match status" value="1"/>
</dbReference>
<keyword evidence="5 11" id="KW-0418">Kinase</keyword>
<dbReference type="EC" id="2.7.11.1" evidence="1"/>
<evidence type="ECO:0000256" key="6">
    <source>
        <dbReference type="ARBA" id="ARBA00022840"/>
    </source>
</evidence>
<dbReference type="PROSITE" id="PS00107">
    <property type="entry name" value="PROTEIN_KINASE_ATP"/>
    <property type="match status" value="1"/>
</dbReference>
<feature type="compositionally biased region" description="Low complexity" evidence="8">
    <location>
        <begin position="379"/>
        <end position="389"/>
    </location>
</feature>
<feature type="compositionally biased region" description="Pro residues" evidence="8">
    <location>
        <begin position="496"/>
        <end position="522"/>
    </location>
</feature>
<feature type="transmembrane region" description="Helical" evidence="9">
    <location>
        <begin position="732"/>
        <end position="756"/>
    </location>
</feature>
<dbReference type="PROSITE" id="PS00108">
    <property type="entry name" value="PROTEIN_KINASE_ST"/>
    <property type="match status" value="1"/>
</dbReference>
<feature type="compositionally biased region" description="Gly residues" evidence="8">
    <location>
        <begin position="324"/>
        <end position="336"/>
    </location>
</feature>
<keyword evidence="4 7" id="KW-0547">Nucleotide-binding</keyword>
<feature type="compositionally biased region" description="Low complexity" evidence="8">
    <location>
        <begin position="622"/>
        <end position="657"/>
    </location>
</feature>
<reference evidence="11" key="1">
    <citation type="submission" date="2019-02" db="EMBL/GenBank/DDBJ databases">
        <authorList>
            <consortium name="Pathogen Informatics"/>
        </authorList>
    </citation>
    <scope>NUCLEOTIDE SEQUENCE</scope>
    <source>
        <strain evidence="11">3012STDY6733949</strain>
    </source>
</reference>
<feature type="compositionally biased region" description="Basic and acidic residues" evidence="8">
    <location>
        <begin position="658"/>
        <end position="681"/>
    </location>
</feature>
<dbReference type="RefSeq" id="WP_212734984.1">
    <property type="nucleotide sequence ID" value="NZ_CAACYE020000001.1"/>
</dbReference>
<feature type="compositionally biased region" description="Low complexity" evidence="8">
    <location>
        <begin position="694"/>
        <end position="704"/>
    </location>
</feature>
<evidence type="ECO:0000313" key="11">
    <source>
        <dbReference type="EMBL" id="VFA85114.1"/>
    </source>
</evidence>
<name>A0A449GH95_NOCFR</name>
<feature type="region of interest" description="Disordered" evidence="8">
    <location>
        <begin position="760"/>
        <end position="805"/>
    </location>
</feature>
<dbReference type="InterPro" id="IPR017441">
    <property type="entry name" value="Protein_kinase_ATP_BS"/>
</dbReference>
<evidence type="ECO:0000256" key="3">
    <source>
        <dbReference type="ARBA" id="ARBA00022679"/>
    </source>
</evidence>
<dbReference type="Pfam" id="PF00069">
    <property type="entry name" value="Pkinase"/>
    <property type="match status" value="1"/>
</dbReference>
<evidence type="ECO:0000259" key="10">
    <source>
        <dbReference type="PROSITE" id="PS50011"/>
    </source>
</evidence>
<accession>A0A449GH95</accession>
<feature type="compositionally biased region" description="Pro residues" evidence="8">
    <location>
        <begin position="417"/>
        <end position="434"/>
    </location>
</feature>
<evidence type="ECO:0000256" key="7">
    <source>
        <dbReference type="PROSITE-ProRule" id="PRU10141"/>
    </source>
</evidence>
<dbReference type="AlphaFoldDB" id="A0A449GH95"/>
<keyword evidence="3 11" id="KW-0808">Transferase</keyword>
<evidence type="ECO:0000256" key="2">
    <source>
        <dbReference type="ARBA" id="ARBA00022527"/>
    </source>
</evidence>
<organism evidence="11">
    <name type="scientific">Nocardia farcinica</name>
    <dbReference type="NCBI Taxonomy" id="37329"/>
    <lineage>
        <taxon>Bacteria</taxon>
        <taxon>Bacillati</taxon>
        <taxon>Actinomycetota</taxon>
        <taxon>Actinomycetes</taxon>
        <taxon>Mycobacteriales</taxon>
        <taxon>Nocardiaceae</taxon>
        <taxon>Nocardia</taxon>
    </lineage>
</organism>
<dbReference type="SMART" id="SM00220">
    <property type="entry name" value="S_TKc"/>
    <property type="match status" value="1"/>
</dbReference>
<feature type="compositionally biased region" description="Pro residues" evidence="8">
    <location>
        <begin position="705"/>
        <end position="723"/>
    </location>
</feature>
<dbReference type="GO" id="GO:0005524">
    <property type="term" value="F:ATP binding"/>
    <property type="evidence" value="ECO:0007669"/>
    <property type="project" value="UniProtKB-UniRule"/>
</dbReference>
<dbReference type="CDD" id="cd14014">
    <property type="entry name" value="STKc_PknB_like"/>
    <property type="match status" value="1"/>
</dbReference>
<feature type="compositionally biased region" description="Low complexity" evidence="8">
    <location>
        <begin position="309"/>
        <end position="321"/>
    </location>
</feature>
<proteinExistence type="predicted"/>
<feature type="compositionally biased region" description="Basic and acidic residues" evidence="8">
    <location>
        <begin position="553"/>
        <end position="566"/>
    </location>
</feature>
<evidence type="ECO:0000256" key="5">
    <source>
        <dbReference type="ARBA" id="ARBA00022777"/>
    </source>
</evidence>
<dbReference type="EMBL" id="CAACYE010000005">
    <property type="protein sequence ID" value="VFA85114.1"/>
    <property type="molecule type" value="Genomic_DNA"/>
</dbReference>
<feature type="compositionally biased region" description="Pro residues" evidence="8">
    <location>
        <begin position="390"/>
        <end position="404"/>
    </location>
</feature>
<feature type="compositionally biased region" description="Pro residues" evidence="8">
    <location>
        <begin position="337"/>
        <end position="362"/>
    </location>
</feature>
<evidence type="ECO:0000256" key="8">
    <source>
        <dbReference type="SAM" id="MobiDB-lite"/>
    </source>
</evidence>